<dbReference type="STRING" id="3818.A0A445C5X9"/>
<evidence type="ECO:0008006" key="6">
    <source>
        <dbReference type="Google" id="ProtNLM"/>
    </source>
</evidence>
<evidence type="ECO:0000313" key="5">
    <source>
        <dbReference type="Proteomes" id="UP000289738"/>
    </source>
</evidence>
<organism evidence="4 5">
    <name type="scientific">Arachis hypogaea</name>
    <name type="common">Peanut</name>
    <dbReference type="NCBI Taxonomy" id="3818"/>
    <lineage>
        <taxon>Eukaryota</taxon>
        <taxon>Viridiplantae</taxon>
        <taxon>Streptophyta</taxon>
        <taxon>Embryophyta</taxon>
        <taxon>Tracheophyta</taxon>
        <taxon>Spermatophyta</taxon>
        <taxon>Magnoliopsida</taxon>
        <taxon>eudicotyledons</taxon>
        <taxon>Gunneridae</taxon>
        <taxon>Pentapetalae</taxon>
        <taxon>rosids</taxon>
        <taxon>fabids</taxon>
        <taxon>Fabales</taxon>
        <taxon>Fabaceae</taxon>
        <taxon>Papilionoideae</taxon>
        <taxon>50 kb inversion clade</taxon>
        <taxon>dalbergioids sensu lato</taxon>
        <taxon>Dalbergieae</taxon>
        <taxon>Pterocarpus clade</taxon>
        <taxon>Arachis</taxon>
    </lineage>
</organism>
<evidence type="ECO:0000256" key="2">
    <source>
        <dbReference type="ARBA" id="ARBA00023306"/>
    </source>
</evidence>
<reference evidence="4 5" key="1">
    <citation type="submission" date="2019-01" db="EMBL/GenBank/DDBJ databases">
        <title>Sequencing of cultivated peanut Arachis hypogaea provides insights into genome evolution and oil improvement.</title>
        <authorList>
            <person name="Chen X."/>
        </authorList>
    </citation>
    <scope>NUCLEOTIDE SEQUENCE [LARGE SCALE GENOMIC DNA]</scope>
    <source>
        <strain evidence="5">cv. Fuhuasheng</strain>
        <tissue evidence="4">Leaves</tissue>
    </source>
</reference>
<dbReference type="EMBL" id="SDMP01000007">
    <property type="protein sequence ID" value="RYR46356.1"/>
    <property type="molecule type" value="Genomic_DNA"/>
</dbReference>
<name>A0A445C5X9_ARAHY</name>
<feature type="compositionally biased region" description="Basic residues" evidence="3">
    <location>
        <begin position="30"/>
        <end position="45"/>
    </location>
</feature>
<evidence type="ECO:0000256" key="3">
    <source>
        <dbReference type="SAM" id="MobiDB-lite"/>
    </source>
</evidence>
<dbReference type="AlphaFoldDB" id="A0A445C5X9"/>
<dbReference type="GO" id="GO:0005634">
    <property type="term" value="C:nucleus"/>
    <property type="evidence" value="ECO:0007669"/>
    <property type="project" value="TreeGrafter"/>
</dbReference>
<dbReference type="OrthoDB" id="650965at2759"/>
<dbReference type="Proteomes" id="UP000289738">
    <property type="component" value="Chromosome A07"/>
</dbReference>
<gene>
    <name evidence="4" type="ORF">Ahy_A07g032090</name>
</gene>
<dbReference type="Gramene" id="arahy.Tifrunner.gnm2.ann2.Ah07g112600.1">
    <property type="protein sequence ID" value="arahy.Tifrunner.gnm2.ann2.Ah07g112600.1-CDS-1"/>
    <property type="gene ID" value="arahy.Tifrunner.gnm2.ann2.Ah07g112600"/>
</dbReference>
<dbReference type="InterPro" id="IPR040389">
    <property type="entry name" value="SMR"/>
</dbReference>
<evidence type="ECO:0000256" key="1">
    <source>
        <dbReference type="ARBA" id="ARBA00023013"/>
    </source>
</evidence>
<keyword evidence="5" id="KW-1185">Reference proteome</keyword>
<feature type="compositionally biased region" description="Basic and acidic residues" evidence="3">
    <location>
        <begin position="1"/>
        <end position="11"/>
    </location>
</feature>
<evidence type="ECO:0000313" key="4">
    <source>
        <dbReference type="EMBL" id="RYR46356.1"/>
    </source>
</evidence>
<keyword evidence="1" id="KW-0649">Protein kinase inhibitor</keyword>
<protein>
    <recommendedName>
        <fullName evidence="6">Cyclin-dependent protein kinase inhibitor SMR4</fullName>
    </recommendedName>
</protein>
<accession>A0A445C5X9</accession>
<proteinExistence type="predicted"/>
<feature type="region of interest" description="Disordered" evidence="3">
    <location>
        <begin position="1"/>
        <end position="49"/>
    </location>
</feature>
<dbReference type="PANTHER" id="PTHR33142">
    <property type="entry name" value="CYCLIN-DEPENDENT PROTEIN KINASE INHIBITOR SMR13"/>
    <property type="match status" value="1"/>
</dbReference>
<comment type="caution">
    <text evidence="4">The sequence shown here is derived from an EMBL/GenBank/DDBJ whole genome shotgun (WGS) entry which is preliminary data.</text>
</comment>
<dbReference type="GO" id="GO:0032875">
    <property type="term" value="P:regulation of DNA endoreduplication"/>
    <property type="evidence" value="ECO:0007669"/>
    <property type="project" value="InterPro"/>
</dbReference>
<dbReference type="GO" id="GO:0004860">
    <property type="term" value="F:protein kinase inhibitor activity"/>
    <property type="evidence" value="ECO:0007669"/>
    <property type="project" value="UniProtKB-KW"/>
</dbReference>
<sequence>MAKKDIEEGCRTPRHTASRIPAPTVCPPAPKKKPAAAVHTKRQRIPPKCGYFKPPDLELIFRMLPSSTSTEPLP</sequence>
<dbReference type="PANTHER" id="PTHR33142:SF15">
    <property type="entry name" value="CYCLIN-DEPENDENT PROTEIN KINASE INHIBITOR SMR4"/>
    <property type="match status" value="1"/>
</dbReference>
<keyword evidence="2" id="KW-0131">Cell cycle</keyword>